<evidence type="ECO:0000256" key="2">
    <source>
        <dbReference type="ARBA" id="ARBA00023002"/>
    </source>
</evidence>
<gene>
    <name evidence="7" type="ORF">ACFOSS_06480</name>
</gene>
<dbReference type="Proteomes" id="UP001595692">
    <property type="component" value="Unassembled WGS sequence"/>
</dbReference>
<evidence type="ECO:0000313" key="8">
    <source>
        <dbReference type="Proteomes" id="UP001595692"/>
    </source>
</evidence>
<evidence type="ECO:0000256" key="1">
    <source>
        <dbReference type="ARBA" id="ARBA00005854"/>
    </source>
</evidence>
<dbReference type="RefSeq" id="WP_377151351.1">
    <property type="nucleotide sequence ID" value="NZ_JBHSAF010000006.1"/>
</dbReference>
<dbReference type="PANTHER" id="PTHR43761:SF1">
    <property type="entry name" value="D-ISOMER SPECIFIC 2-HYDROXYACID DEHYDROGENASE CATALYTIC DOMAIN-CONTAINING PROTEIN-RELATED"/>
    <property type="match status" value="1"/>
</dbReference>
<feature type="domain" description="D-isomer specific 2-hydroxyacid dehydrogenase NAD-binding" evidence="6">
    <location>
        <begin position="108"/>
        <end position="295"/>
    </location>
</feature>
<dbReference type="PANTHER" id="PTHR43761">
    <property type="entry name" value="D-ISOMER SPECIFIC 2-HYDROXYACID DEHYDROGENASE FAMILY PROTEIN (AFU_ORTHOLOGUE AFUA_1G13630)"/>
    <property type="match status" value="1"/>
</dbReference>
<dbReference type="Pfam" id="PF02826">
    <property type="entry name" value="2-Hacid_dh_C"/>
    <property type="match status" value="1"/>
</dbReference>
<protein>
    <submittedName>
        <fullName evidence="7">D-2-hydroxyacid dehydrogenase</fullName>
    </submittedName>
</protein>
<dbReference type="SUPFAM" id="SSF52283">
    <property type="entry name" value="Formate/glycerate dehydrogenase catalytic domain-like"/>
    <property type="match status" value="1"/>
</dbReference>
<dbReference type="PROSITE" id="PS00670">
    <property type="entry name" value="D_2_HYDROXYACID_DH_2"/>
    <property type="match status" value="1"/>
</dbReference>
<evidence type="ECO:0000256" key="4">
    <source>
        <dbReference type="RuleBase" id="RU003719"/>
    </source>
</evidence>
<dbReference type="Pfam" id="PF00389">
    <property type="entry name" value="2-Hacid_dh"/>
    <property type="match status" value="1"/>
</dbReference>
<evidence type="ECO:0000256" key="3">
    <source>
        <dbReference type="ARBA" id="ARBA00023027"/>
    </source>
</evidence>
<organism evidence="7 8">
    <name type="scientific">Pseudaeromonas sharmana</name>
    <dbReference type="NCBI Taxonomy" id="328412"/>
    <lineage>
        <taxon>Bacteria</taxon>
        <taxon>Pseudomonadati</taxon>
        <taxon>Pseudomonadota</taxon>
        <taxon>Gammaproteobacteria</taxon>
        <taxon>Aeromonadales</taxon>
        <taxon>Aeromonadaceae</taxon>
        <taxon>Pseudaeromonas</taxon>
    </lineage>
</organism>
<keyword evidence="3" id="KW-0520">NAD</keyword>
<dbReference type="CDD" id="cd12162">
    <property type="entry name" value="2-Hacid_dh_4"/>
    <property type="match status" value="1"/>
</dbReference>
<evidence type="ECO:0000259" key="6">
    <source>
        <dbReference type="Pfam" id="PF02826"/>
    </source>
</evidence>
<keyword evidence="8" id="KW-1185">Reference proteome</keyword>
<feature type="domain" description="D-isomer specific 2-hydroxyacid dehydrogenase catalytic" evidence="5">
    <location>
        <begin position="33"/>
        <end position="323"/>
    </location>
</feature>
<dbReference type="InterPro" id="IPR050418">
    <property type="entry name" value="D-iso_2-hydroxyacid_DH_PdxB"/>
</dbReference>
<dbReference type="InterPro" id="IPR006140">
    <property type="entry name" value="D-isomer_DH_NAD-bd"/>
</dbReference>
<keyword evidence="2 4" id="KW-0560">Oxidoreductase</keyword>
<dbReference type="InterPro" id="IPR006139">
    <property type="entry name" value="D-isomer_2_OHA_DH_cat_dom"/>
</dbReference>
<dbReference type="EMBL" id="JBHSAF010000006">
    <property type="protein sequence ID" value="MFC3913114.1"/>
    <property type="molecule type" value="Genomic_DNA"/>
</dbReference>
<name>A0ABV8CME0_9GAMM</name>
<comment type="similarity">
    <text evidence="1 4">Belongs to the D-isomer specific 2-hydroxyacid dehydrogenase family.</text>
</comment>
<dbReference type="InterPro" id="IPR036291">
    <property type="entry name" value="NAD(P)-bd_dom_sf"/>
</dbReference>
<comment type="caution">
    <text evidence="7">The sequence shown here is derived from an EMBL/GenBank/DDBJ whole genome shotgun (WGS) entry which is preliminary data.</text>
</comment>
<dbReference type="Gene3D" id="3.40.50.720">
    <property type="entry name" value="NAD(P)-binding Rossmann-like Domain"/>
    <property type="match status" value="2"/>
</dbReference>
<accession>A0ABV8CME0</accession>
<proteinExistence type="inferred from homology"/>
<dbReference type="SUPFAM" id="SSF51735">
    <property type="entry name" value="NAD(P)-binding Rossmann-fold domains"/>
    <property type="match status" value="1"/>
</dbReference>
<sequence length="326" mass="35477">MPPLIVFLDRDTLPARISFPRLNCEHLWQEYPATRPDQTLPRLQGASVAIVNKVRLEATTLQQLPQLRLIAVAATGSDNVDVDACRQLGIAVCNVQRYAEHAVAEHSLMLMLALSRRLLAYQQAVQAGDWQRSAHFCLFGPALHDLAGQQLGLIGSGSLGQAVARLAEAFGMQVVFAGRKGETTTATTQVAGRWPRRPFADVLRHSDVLSLHCPLNAETRGLIGANELSWMKRGALLVNTARGGIVDEPALLAALQRGELAGAACDVASREPPQECDPLLDALKCENFILTPHVAWASDEAMQTLAEQLAANITAFFDGQRLRRLD</sequence>
<evidence type="ECO:0000313" key="7">
    <source>
        <dbReference type="EMBL" id="MFC3913114.1"/>
    </source>
</evidence>
<dbReference type="PROSITE" id="PS00671">
    <property type="entry name" value="D_2_HYDROXYACID_DH_3"/>
    <property type="match status" value="1"/>
</dbReference>
<reference evidence="8" key="1">
    <citation type="journal article" date="2019" name="Int. J. Syst. Evol. Microbiol.">
        <title>The Global Catalogue of Microorganisms (GCM) 10K type strain sequencing project: providing services to taxonomists for standard genome sequencing and annotation.</title>
        <authorList>
            <consortium name="The Broad Institute Genomics Platform"/>
            <consortium name="The Broad Institute Genome Sequencing Center for Infectious Disease"/>
            <person name="Wu L."/>
            <person name="Ma J."/>
        </authorList>
    </citation>
    <scope>NUCLEOTIDE SEQUENCE [LARGE SCALE GENOMIC DNA]</scope>
    <source>
        <strain evidence="8">CCUG 54939</strain>
    </source>
</reference>
<dbReference type="InterPro" id="IPR029753">
    <property type="entry name" value="D-isomer_DH_CS"/>
</dbReference>
<evidence type="ECO:0000259" key="5">
    <source>
        <dbReference type="Pfam" id="PF00389"/>
    </source>
</evidence>